<dbReference type="RefSeq" id="WP_121624134.1">
    <property type="nucleotide sequence ID" value="NZ_JACIIW010000007.1"/>
</dbReference>
<name>A0A3L7AA58_9HYPH</name>
<evidence type="ECO:0000259" key="1">
    <source>
        <dbReference type="PROSITE" id="PS51725"/>
    </source>
</evidence>
<reference evidence="2 3" key="1">
    <citation type="submission" date="2018-10" db="EMBL/GenBank/DDBJ databases">
        <title>Xanthobacter tagetidis genome sequencing and assembly.</title>
        <authorList>
            <person name="Maclea K.S."/>
            <person name="Goen A.E."/>
            <person name="Fatima S.A."/>
        </authorList>
    </citation>
    <scope>NUCLEOTIDE SEQUENCE [LARGE SCALE GENOMIC DNA]</scope>
    <source>
        <strain evidence="2 3">ATCC 700314</strain>
    </source>
</reference>
<sequence length="99" mass="11230">MVYERAVIEVKEGSEAAFEAAVKEAAPYFQKARGCSGMALQRSVENPSRYVLVVKWDTVEDHTVHFRGAPEFQEWRRLASPHFASPPQVEHFSDALTCF</sequence>
<dbReference type="InterPro" id="IPR007138">
    <property type="entry name" value="ABM_dom"/>
</dbReference>
<evidence type="ECO:0000313" key="2">
    <source>
        <dbReference type="EMBL" id="RLP76680.1"/>
    </source>
</evidence>
<gene>
    <name evidence="2" type="ORF">D9R14_14930</name>
</gene>
<dbReference type="GO" id="GO:0004497">
    <property type="term" value="F:monooxygenase activity"/>
    <property type="evidence" value="ECO:0007669"/>
    <property type="project" value="UniProtKB-KW"/>
</dbReference>
<evidence type="ECO:0000313" key="3">
    <source>
        <dbReference type="Proteomes" id="UP000269692"/>
    </source>
</evidence>
<protein>
    <submittedName>
        <fullName evidence="2">Antibiotic biosynthesis monooxygenase</fullName>
    </submittedName>
</protein>
<dbReference type="Proteomes" id="UP000269692">
    <property type="component" value="Unassembled WGS sequence"/>
</dbReference>
<dbReference type="PROSITE" id="PS51725">
    <property type="entry name" value="ABM"/>
    <property type="match status" value="1"/>
</dbReference>
<comment type="caution">
    <text evidence="2">The sequence shown here is derived from an EMBL/GenBank/DDBJ whole genome shotgun (WGS) entry which is preliminary data.</text>
</comment>
<organism evidence="2 3">
    <name type="scientific">Xanthobacter tagetidis</name>
    <dbReference type="NCBI Taxonomy" id="60216"/>
    <lineage>
        <taxon>Bacteria</taxon>
        <taxon>Pseudomonadati</taxon>
        <taxon>Pseudomonadota</taxon>
        <taxon>Alphaproteobacteria</taxon>
        <taxon>Hyphomicrobiales</taxon>
        <taxon>Xanthobacteraceae</taxon>
        <taxon>Xanthobacter</taxon>
    </lineage>
</organism>
<keyword evidence="2" id="KW-0503">Monooxygenase</keyword>
<dbReference type="InterPro" id="IPR011008">
    <property type="entry name" value="Dimeric_a/b-barrel"/>
</dbReference>
<keyword evidence="3" id="KW-1185">Reference proteome</keyword>
<dbReference type="Pfam" id="PF03992">
    <property type="entry name" value="ABM"/>
    <property type="match status" value="1"/>
</dbReference>
<keyword evidence="2" id="KW-0560">Oxidoreductase</keyword>
<proteinExistence type="predicted"/>
<dbReference type="OrthoDB" id="9798157at2"/>
<dbReference type="EMBL" id="RCTF01000012">
    <property type="protein sequence ID" value="RLP76680.1"/>
    <property type="molecule type" value="Genomic_DNA"/>
</dbReference>
<dbReference type="Gene3D" id="3.30.70.100">
    <property type="match status" value="1"/>
</dbReference>
<dbReference type="AlphaFoldDB" id="A0A3L7AA58"/>
<dbReference type="SUPFAM" id="SSF54909">
    <property type="entry name" value="Dimeric alpha+beta barrel"/>
    <property type="match status" value="1"/>
</dbReference>
<feature type="domain" description="ABM" evidence="1">
    <location>
        <begin position="2"/>
        <end position="92"/>
    </location>
</feature>
<accession>A0A3L7AA58</accession>